<protein>
    <submittedName>
        <fullName evidence="1">Uncharacterized protein</fullName>
    </submittedName>
</protein>
<evidence type="ECO:0000313" key="2">
    <source>
        <dbReference type="Proteomes" id="UP000230731"/>
    </source>
</evidence>
<gene>
    <name evidence="1" type="ORF">COT71_01605</name>
</gene>
<sequence length="65" mass="7823">MRNWSIDEEQLKKDPTAHARWRLEQLINFGLGGEKISRRELEKYWAQLDIDPSRRKFLELLLGRA</sequence>
<dbReference type="AlphaFoldDB" id="A0A2M6WZN9"/>
<accession>A0A2M6WZN9</accession>
<comment type="caution">
    <text evidence="1">The sequence shown here is derived from an EMBL/GenBank/DDBJ whole genome shotgun (WGS) entry which is preliminary data.</text>
</comment>
<reference evidence="2" key="1">
    <citation type="submission" date="2017-09" db="EMBL/GenBank/DDBJ databases">
        <title>Depth-based differentiation of microbial function through sediment-hosted aquifers and enrichment of novel symbionts in the deep terrestrial subsurface.</title>
        <authorList>
            <person name="Probst A.J."/>
            <person name="Ladd B."/>
            <person name="Jarett J.K."/>
            <person name="Geller-Mcgrath D.E."/>
            <person name="Sieber C.M.K."/>
            <person name="Emerson J.B."/>
            <person name="Anantharaman K."/>
            <person name="Thomas B.C."/>
            <person name="Malmstrom R."/>
            <person name="Stieglmeier M."/>
            <person name="Klingl A."/>
            <person name="Woyke T."/>
            <person name="Ryan C.M."/>
            <person name="Banfield J.F."/>
        </authorList>
    </citation>
    <scope>NUCLEOTIDE SEQUENCE [LARGE SCALE GENOMIC DNA]</scope>
</reference>
<evidence type="ECO:0000313" key="1">
    <source>
        <dbReference type="EMBL" id="PIT98273.1"/>
    </source>
</evidence>
<dbReference type="Proteomes" id="UP000230731">
    <property type="component" value="Unassembled WGS sequence"/>
</dbReference>
<dbReference type="EMBL" id="PEZP01000019">
    <property type="protein sequence ID" value="PIT98273.1"/>
    <property type="molecule type" value="Genomic_DNA"/>
</dbReference>
<name>A0A2M6WZN9_9BACT</name>
<proteinExistence type="predicted"/>
<organism evidence="1 2">
    <name type="scientific">Candidatus Andersenbacteria bacterium CG10_big_fil_rev_8_21_14_0_10_54_11</name>
    <dbReference type="NCBI Taxonomy" id="1974485"/>
    <lineage>
        <taxon>Bacteria</taxon>
        <taxon>Candidatus Anderseniibacteriota</taxon>
    </lineage>
</organism>